<comment type="subcellular location">
    <subcellularLocation>
        <location evidence="1 9">Cell membrane</location>
        <topology evidence="1">Multi-pass membrane protein</topology>
    </subcellularLocation>
    <subcellularLocation>
        <location evidence="9">Bacterial flagellum basal body</location>
    </subcellularLocation>
</comment>
<proteinExistence type="inferred from homology"/>
<evidence type="ECO:0000256" key="8">
    <source>
        <dbReference type="ARBA" id="ARBA00023143"/>
    </source>
</evidence>
<dbReference type="EMBL" id="CP024955">
    <property type="protein sequence ID" value="ATY85013.1"/>
    <property type="molecule type" value="Genomic_DNA"/>
</dbReference>
<dbReference type="EMBL" id="LR792683">
    <property type="protein sequence ID" value="CAB3393414.1"/>
    <property type="molecule type" value="Genomic_DNA"/>
</dbReference>
<organism evidence="10 12">
    <name type="scientific">Kyrpidia spormannii</name>
    <dbReference type="NCBI Taxonomy" id="2055160"/>
    <lineage>
        <taxon>Bacteria</taxon>
        <taxon>Bacillati</taxon>
        <taxon>Bacillota</taxon>
        <taxon>Bacilli</taxon>
        <taxon>Bacillales</taxon>
        <taxon>Alicyclobacillaceae</taxon>
        <taxon>Kyrpidia</taxon>
    </lineage>
</organism>
<sequence>MSPDNVLQIGQETLRIAFLLSLPFLGFTLVVGLIISIFQAVTQIQEPTLTFLPKVLAVFAVILLLGPWMLHTLLDYTEGIFGQLSGFIR</sequence>
<keyword evidence="5 9" id="KW-0812">Transmembrane</keyword>
<keyword evidence="8 9" id="KW-0975">Bacterial flagellum</keyword>
<dbReference type="GO" id="GO:0009306">
    <property type="term" value="P:protein secretion"/>
    <property type="evidence" value="ECO:0007669"/>
    <property type="project" value="InterPro"/>
</dbReference>
<reference evidence="11 13" key="3">
    <citation type="submission" date="2020-04" db="EMBL/GenBank/DDBJ databases">
        <authorList>
            <person name="Hogendoorn C."/>
        </authorList>
    </citation>
    <scope>NUCLEOTIDE SEQUENCE [LARGE SCALE GENOMIC DNA]</scope>
    <source>
        <strain evidence="11">COOX1</strain>
    </source>
</reference>
<evidence type="ECO:0000256" key="3">
    <source>
        <dbReference type="ARBA" id="ARBA00021718"/>
    </source>
</evidence>
<dbReference type="Proteomes" id="UP000502196">
    <property type="component" value="Chromosome"/>
</dbReference>
<accession>A0A2K8N6U3</accession>
<reference evidence="12" key="1">
    <citation type="submission" date="2017-11" db="EMBL/GenBank/DDBJ databases">
        <title>Complete Genome Sequence of Kyrpidia sp. Strain EA-1, a thermophilic, hydrogen-oxidizing Bacterium, isolated from the Azores.</title>
        <authorList>
            <person name="Reiner J.E."/>
            <person name="Lapp C.J."/>
            <person name="Bunk B."/>
            <person name="Gescher J."/>
        </authorList>
    </citation>
    <scope>NUCLEOTIDE SEQUENCE [LARGE SCALE GENOMIC DNA]</scope>
    <source>
        <strain evidence="12">EA-1</strain>
    </source>
</reference>
<reference evidence="10" key="2">
    <citation type="journal article" date="2018" name="Genome Announc.">
        <title>Complete Genome Sequence of Kyrpidia sp. Strain EA-1, a Thermophilic Knallgas Bacterium, Isolated from the Azores.</title>
        <authorList>
            <person name="Reiner J.E."/>
            <person name="Lapp C.J."/>
            <person name="Bunk B."/>
            <person name="Sproer C."/>
            <person name="Overmann J."/>
            <person name="Gescher J."/>
        </authorList>
    </citation>
    <scope>NUCLEOTIDE SEQUENCE</scope>
    <source>
        <strain evidence="10">EA-1</strain>
    </source>
</reference>
<keyword evidence="6 9" id="KW-1133">Transmembrane helix</keyword>
<dbReference type="KEGG" id="kyr:CVV65_08835"/>
<keyword evidence="7 9" id="KW-0472">Membrane</keyword>
<dbReference type="NCBIfam" id="TIGR01402">
    <property type="entry name" value="fliQ"/>
    <property type="match status" value="1"/>
</dbReference>
<evidence type="ECO:0000313" key="11">
    <source>
        <dbReference type="EMBL" id="CAB3393414.1"/>
    </source>
</evidence>
<dbReference type="Pfam" id="PF01313">
    <property type="entry name" value="Bac_export_3"/>
    <property type="match status" value="1"/>
</dbReference>
<dbReference type="PIRSF" id="PIRSF004669">
    <property type="entry name" value="FliQ"/>
    <property type="match status" value="1"/>
</dbReference>
<evidence type="ECO:0000313" key="13">
    <source>
        <dbReference type="Proteomes" id="UP000502196"/>
    </source>
</evidence>
<keyword evidence="10" id="KW-0966">Cell projection</keyword>
<comment type="similarity">
    <text evidence="2 9">Belongs to the FliQ/MopD/SpaQ family.</text>
</comment>
<comment type="function">
    <text evidence="9">Role in flagellar biosynthesis.</text>
</comment>
<dbReference type="OrthoDB" id="9806440at2"/>
<dbReference type="RefSeq" id="WP_100667812.1">
    <property type="nucleotide sequence ID" value="NZ_CP024955.1"/>
</dbReference>
<evidence type="ECO:0000313" key="12">
    <source>
        <dbReference type="Proteomes" id="UP000231932"/>
    </source>
</evidence>
<dbReference type="AlphaFoldDB" id="A0A2K8N6U3"/>
<dbReference type="GO" id="GO:0005886">
    <property type="term" value="C:plasma membrane"/>
    <property type="evidence" value="ECO:0007669"/>
    <property type="project" value="UniProtKB-SubCell"/>
</dbReference>
<dbReference type="PANTHER" id="PTHR34040">
    <property type="entry name" value="FLAGELLAR BIOSYNTHETIC PROTEIN FLIQ"/>
    <property type="match status" value="1"/>
</dbReference>
<evidence type="ECO:0000256" key="5">
    <source>
        <dbReference type="ARBA" id="ARBA00022692"/>
    </source>
</evidence>
<evidence type="ECO:0000256" key="9">
    <source>
        <dbReference type="RuleBase" id="RU364090"/>
    </source>
</evidence>
<evidence type="ECO:0000256" key="4">
    <source>
        <dbReference type="ARBA" id="ARBA00022475"/>
    </source>
</evidence>
<evidence type="ECO:0000256" key="2">
    <source>
        <dbReference type="ARBA" id="ARBA00006156"/>
    </source>
</evidence>
<name>A0A2K8N6U3_9BACL</name>
<dbReference type="GO" id="GO:0009425">
    <property type="term" value="C:bacterial-type flagellum basal body"/>
    <property type="evidence" value="ECO:0007669"/>
    <property type="project" value="UniProtKB-SubCell"/>
</dbReference>
<evidence type="ECO:0000256" key="6">
    <source>
        <dbReference type="ARBA" id="ARBA00022989"/>
    </source>
</evidence>
<feature type="transmembrane region" description="Helical" evidence="9">
    <location>
        <begin position="16"/>
        <end position="39"/>
    </location>
</feature>
<gene>
    <name evidence="9 10" type="primary">fliQ</name>
    <name evidence="11" type="ORF">COOX1_1897</name>
    <name evidence="10" type="ORF">CVV65_08835</name>
</gene>
<evidence type="ECO:0000256" key="7">
    <source>
        <dbReference type="ARBA" id="ARBA00023136"/>
    </source>
</evidence>
<keyword evidence="10" id="KW-0282">Flagellum</keyword>
<evidence type="ECO:0000313" key="10">
    <source>
        <dbReference type="EMBL" id="ATY85013.1"/>
    </source>
</evidence>
<dbReference type="PRINTS" id="PR00952">
    <property type="entry name" value="TYPE3IMQPROT"/>
</dbReference>
<dbReference type="GO" id="GO:0044780">
    <property type="term" value="P:bacterial-type flagellum assembly"/>
    <property type="evidence" value="ECO:0007669"/>
    <property type="project" value="InterPro"/>
</dbReference>
<keyword evidence="4 9" id="KW-1003">Cell membrane</keyword>
<protein>
    <recommendedName>
        <fullName evidence="3 9">Flagellar biosynthetic protein FliQ</fullName>
    </recommendedName>
</protein>
<keyword evidence="10" id="KW-0969">Cilium</keyword>
<dbReference type="PANTHER" id="PTHR34040:SF2">
    <property type="entry name" value="FLAGELLAR BIOSYNTHETIC PROTEIN FLIQ"/>
    <property type="match status" value="1"/>
</dbReference>
<feature type="transmembrane region" description="Helical" evidence="9">
    <location>
        <begin position="51"/>
        <end position="70"/>
    </location>
</feature>
<dbReference type="InterPro" id="IPR006305">
    <property type="entry name" value="FliQ"/>
</dbReference>
<evidence type="ECO:0000256" key="1">
    <source>
        <dbReference type="ARBA" id="ARBA00004651"/>
    </source>
</evidence>
<dbReference type="InterPro" id="IPR002191">
    <property type="entry name" value="Bac_export_3"/>
</dbReference>
<dbReference type="Proteomes" id="UP000231932">
    <property type="component" value="Chromosome"/>
</dbReference>
<keyword evidence="12" id="KW-1185">Reference proteome</keyword>